<evidence type="ECO:0000256" key="1">
    <source>
        <dbReference type="SAM" id="MobiDB-lite"/>
    </source>
</evidence>
<dbReference type="AlphaFoldDB" id="A0A9Q3H1Y2"/>
<gene>
    <name evidence="2" type="ORF">O181_027707</name>
</gene>
<name>A0A9Q3H1Y2_9BASI</name>
<keyword evidence="3" id="KW-1185">Reference proteome</keyword>
<dbReference type="Proteomes" id="UP000765509">
    <property type="component" value="Unassembled WGS sequence"/>
</dbReference>
<organism evidence="2 3">
    <name type="scientific">Austropuccinia psidii MF-1</name>
    <dbReference type="NCBI Taxonomy" id="1389203"/>
    <lineage>
        <taxon>Eukaryota</taxon>
        <taxon>Fungi</taxon>
        <taxon>Dikarya</taxon>
        <taxon>Basidiomycota</taxon>
        <taxon>Pucciniomycotina</taxon>
        <taxon>Pucciniomycetes</taxon>
        <taxon>Pucciniales</taxon>
        <taxon>Sphaerophragmiaceae</taxon>
        <taxon>Austropuccinia</taxon>
    </lineage>
</organism>
<accession>A0A9Q3H1Y2</accession>
<reference evidence="2" key="1">
    <citation type="submission" date="2021-03" db="EMBL/GenBank/DDBJ databases">
        <title>Draft genome sequence of rust myrtle Austropuccinia psidii MF-1, a brazilian biotype.</title>
        <authorList>
            <person name="Quecine M.C."/>
            <person name="Pachon D.M.R."/>
            <person name="Bonatelli M.L."/>
            <person name="Correr F.H."/>
            <person name="Franceschini L.M."/>
            <person name="Leite T.F."/>
            <person name="Margarido G.R.A."/>
            <person name="Almeida C.A."/>
            <person name="Ferrarezi J.A."/>
            <person name="Labate C.A."/>
        </authorList>
    </citation>
    <scope>NUCLEOTIDE SEQUENCE</scope>
    <source>
        <strain evidence="2">MF-1</strain>
    </source>
</reference>
<evidence type="ECO:0000313" key="3">
    <source>
        <dbReference type="Proteomes" id="UP000765509"/>
    </source>
</evidence>
<protein>
    <submittedName>
        <fullName evidence="2">Uncharacterized protein</fullName>
    </submittedName>
</protein>
<comment type="caution">
    <text evidence="2">The sequence shown here is derived from an EMBL/GenBank/DDBJ whole genome shotgun (WGS) entry which is preliminary data.</text>
</comment>
<feature type="region of interest" description="Disordered" evidence="1">
    <location>
        <begin position="1"/>
        <end position="22"/>
    </location>
</feature>
<dbReference type="EMBL" id="AVOT02009390">
    <property type="protein sequence ID" value="MBW0487992.1"/>
    <property type="molecule type" value="Genomic_DNA"/>
</dbReference>
<evidence type="ECO:0000313" key="2">
    <source>
        <dbReference type="EMBL" id="MBW0487992.1"/>
    </source>
</evidence>
<feature type="compositionally biased region" description="Basic and acidic residues" evidence="1">
    <location>
        <begin position="10"/>
        <end position="22"/>
    </location>
</feature>
<proteinExistence type="predicted"/>
<sequence length="186" mass="21986">MVVKSNTPQKQKEKTVIDDHKDEKAATIAQIEEWGRWKPPEISPANENLKINVVLRQKRQELQIQPQKEHKNETKKSLKKKIQGAYHEENEAEEEIRVLIPTKYKKTKEGKERYNDNIEIISNDRNKEIPKQDSQNMELKNKVKYTVNNPKPIIENVMKKILEQKINLTIDERLLMSPTFIDKLHN</sequence>